<keyword evidence="4" id="KW-1185">Reference proteome</keyword>
<gene>
    <name evidence="3" type="ORF">G5B40_09585</name>
</gene>
<protein>
    <submittedName>
        <fullName evidence="3">C4-dicarboxylate ABC transporter permease</fullName>
    </submittedName>
</protein>
<feature type="transmembrane region" description="Helical" evidence="1">
    <location>
        <begin position="351"/>
        <end position="374"/>
    </location>
</feature>
<keyword evidence="1" id="KW-0812">Transmembrane</keyword>
<feature type="transmembrane region" description="Helical" evidence="1">
    <location>
        <begin position="106"/>
        <end position="130"/>
    </location>
</feature>
<feature type="transmembrane region" description="Helical" evidence="1">
    <location>
        <begin position="166"/>
        <end position="185"/>
    </location>
</feature>
<feature type="transmembrane region" description="Helical" evidence="1">
    <location>
        <begin position="20"/>
        <end position="46"/>
    </location>
</feature>
<evidence type="ECO:0000256" key="1">
    <source>
        <dbReference type="SAM" id="Phobius"/>
    </source>
</evidence>
<keyword evidence="1" id="KW-1133">Transmembrane helix</keyword>
<evidence type="ECO:0000313" key="4">
    <source>
        <dbReference type="Proteomes" id="UP000503336"/>
    </source>
</evidence>
<feature type="domain" description="DUF112" evidence="2">
    <location>
        <begin position="19"/>
        <end position="432"/>
    </location>
</feature>
<feature type="transmembrane region" description="Helical" evidence="1">
    <location>
        <begin position="197"/>
        <end position="217"/>
    </location>
</feature>
<feature type="transmembrane region" description="Helical" evidence="1">
    <location>
        <begin position="459"/>
        <end position="482"/>
    </location>
</feature>
<evidence type="ECO:0000259" key="2">
    <source>
        <dbReference type="Pfam" id="PF01970"/>
    </source>
</evidence>
<dbReference type="RefSeq" id="WP_165097909.1">
    <property type="nucleotide sequence ID" value="NZ_CP049056.1"/>
</dbReference>
<feature type="transmembrane region" description="Helical" evidence="1">
    <location>
        <begin position="58"/>
        <end position="78"/>
    </location>
</feature>
<organism evidence="3 4">
    <name type="scientific">Pikeienuella piscinae</name>
    <dbReference type="NCBI Taxonomy" id="2748098"/>
    <lineage>
        <taxon>Bacteria</taxon>
        <taxon>Pseudomonadati</taxon>
        <taxon>Pseudomonadota</taxon>
        <taxon>Alphaproteobacteria</taxon>
        <taxon>Rhodobacterales</taxon>
        <taxon>Paracoccaceae</taxon>
        <taxon>Pikeienuella</taxon>
    </lineage>
</organism>
<feature type="transmembrane region" description="Helical" evidence="1">
    <location>
        <begin position="255"/>
        <end position="276"/>
    </location>
</feature>
<dbReference type="Pfam" id="PF01970">
    <property type="entry name" value="TctA"/>
    <property type="match status" value="1"/>
</dbReference>
<feature type="transmembrane region" description="Helical" evidence="1">
    <location>
        <begin position="386"/>
        <end position="402"/>
    </location>
</feature>
<dbReference type="InterPro" id="IPR002823">
    <property type="entry name" value="DUF112_TM"/>
</dbReference>
<keyword evidence="1" id="KW-0472">Membrane</keyword>
<dbReference type="PANTHER" id="PTHR35342">
    <property type="entry name" value="TRICARBOXYLIC TRANSPORT PROTEIN"/>
    <property type="match status" value="1"/>
</dbReference>
<reference evidence="3 4" key="1">
    <citation type="submission" date="2020-02" db="EMBL/GenBank/DDBJ databases">
        <title>complete genome sequence of Rhodobacteraceae bacterium.</title>
        <authorList>
            <person name="Park J."/>
            <person name="Kim Y.-S."/>
            <person name="Kim K.-H."/>
        </authorList>
    </citation>
    <scope>NUCLEOTIDE SEQUENCE [LARGE SCALE GENOMIC DNA]</scope>
    <source>
        <strain evidence="3 4">RR4-56</strain>
    </source>
</reference>
<dbReference type="KEGG" id="hdh:G5B40_09585"/>
<evidence type="ECO:0000313" key="3">
    <source>
        <dbReference type="EMBL" id="QIE55675.1"/>
    </source>
</evidence>
<dbReference type="PANTHER" id="PTHR35342:SF5">
    <property type="entry name" value="TRICARBOXYLIC TRANSPORT PROTEIN"/>
    <property type="match status" value="1"/>
</dbReference>
<feature type="transmembrane region" description="Helical" evidence="1">
    <location>
        <begin position="315"/>
        <end position="339"/>
    </location>
</feature>
<sequence length="505" mass="52911">MEPILAAVSILADPVNMALLIGAVLAGIIVGAIPGLTSAVAIGLLIPFTFGFTPETAFILLLGIYVGSMYGGSIPAILMNLPGTPSAAVTTQDGFPMTREGKAGNALGISIFSGTIGGVISCFFLVFLSLQLAQVALRFGGPEYFALCTFAIVVVFVFSSESALKGVAAAGLGLLLSTIGIDPIAPYPRFTFDIPEIAIGLPIVPATIGMFCVAEAFRMLETPNTRNSLDSKFAGMGGVFRQLPRFAPCIARSSVLGTLVGILPGTGATVASYLSYNLEKFLSKTPERFGKGAPEGVSAAESANNASSGGTMIPLLTLGIPGDINTLLLIGAMFVHGLIPGPTMFTEKLDLVYVIFGAMILSNLMILFLGVLFTKWVAKIATVEKRYLIPVVLVIAITGPAIGYGHVYYFWVAIFFGLIGYFCEKGGFPVLAIAMGLILGPILESNLRSSLMLPGVDVAMFFTRPISGLFLGAAIILVLYGVRREVLGWRRRRAALAVNGAGGSK</sequence>
<name>A0A7L5BV24_9RHOB</name>
<dbReference type="Proteomes" id="UP000503336">
    <property type="component" value="Chromosome"/>
</dbReference>
<dbReference type="AlphaFoldDB" id="A0A7L5BV24"/>
<dbReference type="EMBL" id="CP049056">
    <property type="protein sequence ID" value="QIE55675.1"/>
    <property type="molecule type" value="Genomic_DNA"/>
</dbReference>
<accession>A0A7L5BV24</accession>
<proteinExistence type="predicted"/>
<feature type="transmembrane region" description="Helical" evidence="1">
    <location>
        <begin position="142"/>
        <end position="160"/>
    </location>
</feature>